<sequence>MPTIDWQKHFKEEQPEFGHGMLKYYSMDPEYINLNSGSYGTTPKPVQTAVEALSARIESNPDLFLRKDYFPLLSDLREKLAALVNAKATDIVLVHNASMGINTILRNIEWEEGDVIFAFTTTYGSVSATIKNISDVPPHPTASIITLNYPTTHAEIVEQFRKHVQEHPAKPNKKRVAVIDSIISNPGVLLPWKEMVKICKEEGIWSLVDAAHSIGQEVGLNLTEADPDFWVSNCHKWLSGKRSCAVLYVPERNQHLIKSSIPTSTYYISPKDRPEPNSTFLEQPLEYRKWLGGEEKINAYCHDLAIEGGKRLAEILSTRLLDPTGESTLNMVNVGLPLPGSIHPTLALSISLRDKMFEHKAYSQFYYHNGEWWTRCSVQVWNELEDFEKLGQIWLQVCAAVQEELKAEKDAA</sequence>
<accession>A0A9P5NGE1</accession>
<keyword evidence="3" id="KW-0808">Transferase</keyword>
<name>A0A9P5NGE1_GYMJU</name>
<keyword evidence="1" id="KW-0663">Pyridoxal phosphate</keyword>
<reference evidence="3" key="1">
    <citation type="submission" date="2020-11" db="EMBL/GenBank/DDBJ databases">
        <authorList>
            <consortium name="DOE Joint Genome Institute"/>
            <person name="Ahrendt S."/>
            <person name="Riley R."/>
            <person name="Andreopoulos W."/>
            <person name="LaButti K."/>
            <person name="Pangilinan J."/>
            <person name="Ruiz-duenas F.J."/>
            <person name="Barrasa J.M."/>
            <person name="Sanchez-Garcia M."/>
            <person name="Camarero S."/>
            <person name="Miyauchi S."/>
            <person name="Serrano A."/>
            <person name="Linde D."/>
            <person name="Babiker R."/>
            <person name="Drula E."/>
            <person name="Ayuso-Fernandez I."/>
            <person name="Pacheco R."/>
            <person name="Padilla G."/>
            <person name="Ferreira P."/>
            <person name="Barriuso J."/>
            <person name="Kellner H."/>
            <person name="Castanera R."/>
            <person name="Alfaro M."/>
            <person name="Ramirez L."/>
            <person name="Pisabarro A.G."/>
            <person name="Kuo A."/>
            <person name="Tritt A."/>
            <person name="Lipzen A."/>
            <person name="He G."/>
            <person name="Yan M."/>
            <person name="Ng V."/>
            <person name="Cullen D."/>
            <person name="Martin F."/>
            <person name="Rosso M.-N."/>
            <person name="Henrissat B."/>
            <person name="Hibbett D."/>
            <person name="Martinez A.T."/>
            <person name="Grigoriev I.V."/>
        </authorList>
    </citation>
    <scope>NUCLEOTIDE SEQUENCE</scope>
    <source>
        <strain evidence="3">AH 44721</strain>
    </source>
</reference>
<dbReference type="Proteomes" id="UP000724874">
    <property type="component" value="Unassembled WGS sequence"/>
</dbReference>
<comment type="caution">
    <text evidence="3">The sequence shown here is derived from an EMBL/GenBank/DDBJ whole genome shotgun (WGS) entry which is preliminary data.</text>
</comment>
<protein>
    <submittedName>
        <fullName evidence="3">Pyridoxal phosphate-dependent transferase</fullName>
    </submittedName>
</protein>
<dbReference type="SUPFAM" id="SSF53383">
    <property type="entry name" value="PLP-dependent transferases"/>
    <property type="match status" value="1"/>
</dbReference>
<dbReference type="AlphaFoldDB" id="A0A9P5NGE1"/>
<dbReference type="PANTHER" id="PTHR43092:SF2">
    <property type="entry name" value="HERCYNYLCYSTEINE SULFOXIDE LYASE"/>
    <property type="match status" value="1"/>
</dbReference>
<dbReference type="Gene3D" id="3.40.640.10">
    <property type="entry name" value="Type I PLP-dependent aspartate aminotransferase-like (Major domain)"/>
    <property type="match status" value="1"/>
</dbReference>
<evidence type="ECO:0000313" key="4">
    <source>
        <dbReference type="Proteomes" id="UP000724874"/>
    </source>
</evidence>
<gene>
    <name evidence="3" type="ORF">CPB84DRAFT_1816877</name>
</gene>
<dbReference type="OrthoDB" id="5978656at2759"/>
<dbReference type="GO" id="GO:0016740">
    <property type="term" value="F:transferase activity"/>
    <property type="evidence" value="ECO:0007669"/>
    <property type="project" value="UniProtKB-KW"/>
</dbReference>
<dbReference type="EMBL" id="JADNYJ010000104">
    <property type="protein sequence ID" value="KAF8885057.1"/>
    <property type="molecule type" value="Genomic_DNA"/>
</dbReference>
<organism evidence="3 4">
    <name type="scientific">Gymnopilus junonius</name>
    <name type="common">Spectacular rustgill mushroom</name>
    <name type="synonym">Gymnopilus spectabilis subsp. junonius</name>
    <dbReference type="NCBI Taxonomy" id="109634"/>
    <lineage>
        <taxon>Eukaryota</taxon>
        <taxon>Fungi</taxon>
        <taxon>Dikarya</taxon>
        <taxon>Basidiomycota</taxon>
        <taxon>Agaricomycotina</taxon>
        <taxon>Agaricomycetes</taxon>
        <taxon>Agaricomycetidae</taxon>
        <taxon>Agaricales</taxon>
        <taxon>Agaricineae</taxon>
        <taxon>Hymenogastraceae</taxon>
        <taxon>Gymnopilus</taxon>
    </lineage>
</organism>
<evidence type="ECO:0000259" key="2">
    <source>
        <dbReference type="Pfam" id="PF00266"/>
    </source>
</evidence>
<keyword evidence="4" id="KW-1185">Reference proteome</keyword>
<dbReference type="InterPro" id="IPR015421">
    <property type="entry name" value="PyrdxlP-dep_Trfase_major"/>
</dbReference>
<feature type="domain" description="Aminotransferase class V" evidence="2">
    <location>
        <begin position="65"/>
        <end position="256"/>
    </location>
</feature>
<dbReference type="Pfam" id="PF00266">
    <property type="entry name" value="Aminotran_5"/>
    <property type="match status" value="1"/>
</dbReference>
<dbReference type="PANTHER" id="PTHR43092">
    <property type="entry name" value="L-CYSTEINE DESULFHYDRASE"/>
    <property type="match status" value="1"/>
</dbReference>
<dbReference type="InterPro" id="IPR015424">
    <property type="entry name" value="PyrdxlP-dep_Trfase"/>
</dbReference>
<evidence type="ECO:0000256" key="1">
    <source>
        <dbReference type="ARBA" id="ARBA00022898"/>
    </source>
</evidence>
<proteinExistence type="predicted"/>
<evidence type="ECO:0000313" key="3">
    <source>
        <dbReference type="EMBL" id="KAF8885057.1"/>
    </source>
</evidence>
<dbReference type="InterPro" id="IPR000192">
    <property type="entry name" value="Aminotrans_V_dom"/>
</dbReference>